<evidence type="ECO:0000313" key="2">
    <source>
        <dbReference type="EMBL" id="RDK87009.1"/>
    </source>
</evidence>
<evidence type="ECO:0000259" key="1">
    <source>
        <dbReference type="Pfam" id="PF01869"/>
    </source>
</evidence>
<dbReference type="SUPFAM" id="SSF53067">
    <property type="entry name" value="Actin-like ATPase domain"/>
    <property type="match status" value="2"/>
</dbReference>
<keyword evidence="3" id="KW-1185">Reference proteome</keyword>
<dbReference type="EMBL" id="QRAO01000002">
    <property type="protein sequence ID" value="RDK87009.1"/>
    <property type="molecule type" value="Genomic_DNA"/>
</dbReference>
<dbReference type="InterPro" id="IPR002731">
    <property type="entry name" value="ATPase_BadF"/>
</dbReference>
<feature type="domain" description="ATPase BadF/BadG/BcrA/BcrD type" evidence="1">
    <location>
        <begin position="6"/>
        <end position="202"/>
    </location>
</feature>
<reference evidence="2 3" key="1">
    <citation type="submission" date="2018-07" db="EMBL/GenBank/DDBJ databases">
        <title>Genomic Encyclopedia of Type Strains, Phase IV (KMG-IV): sequencing the most valuable type-strain genomes for metagenomic binning, comparative biology and taxonomic classification.</title>
        <authorList>
            <person name="Goeker M."/>
        </authorList>
    </citation>
    <scope>NUCLEOTIDE SEQUENCE [LARGE SCALE GENOMIC DNA]</scope>
    <source>
        <strain evidence="2 3">DSM 101478</strain>
    </source>
</reference>
<keyword evidence="2" id="KW-0418">Kinase</keyword>
<protein>
    <submittedName>
        <fullName evidence="2">N-acetylglucosamine kinase-like BadF-type ATPase</fullName>
    </submittedName>
</protein>
<gene>
    <name evidence="2" type="ORF">C8D94_102187</name>
</gene>
<dbReference type="InterPro" id="IPR043129">
    <property type="entry name" value="ATPase_NBD"/>
</dbReference>
<dbReference type="Gene3D" id="1.10.720.160">
    <property type="match status" value="1"/>
</dbReference>
<dbReference type="GO" id="GO:0016301">
    <property type="term" value="F:kinase activity"/>
    <property type="evidence" value="ECO:0007669"/>
    <property type="project" value="UniProtKB-KW"/>
</dbReference>
<dbReference type="AlphaFoldDB" id="A0A370QFE4"/>
<dbReference type="Proteomes" id="UP000255317">
    <property type="component" value="Unassembled WGS sequence"/>
</dbReference>
<accession>A0A370QFE4</accession>
<dbReference type="OrthoDB" id="871343at2"/>
<dbReference type="Gene3D" id="3.30.420.40">
    <property type="match status" value="2"/>
</dbReference>
<dbReference type="Pfam" id="PF01869">
    <property type="entry name" value="BcrAD_BadFG"/>
    <property type="match status" value="1"/>
</dbReference>
<evidence type="ECO:0000313" key="3">
    <source>
        <dbReference type="Proteomes" id="UP000255317"/>
    </source>
</evidence>
<proteinExistence type="predicted"/>
<dbReference type="CDD" id="cd24079">
    <property type="entry name" value="ASKHA_NBD_PG1100-like"/>
    <property type="match status" value="1"/>
</dbReference>
<name>A0A370QFE4_9FLAO</name>
<sequence>MILFTDGGSTKCDWVLLDDSRDVVLKTRTLGLNPAVTGEEELQQRVKDNAKLMEFASKVSKLDFYGAGCGTQKPSAVLKKVLQDIFTEASVSVFEDTLAAVYATTRAPGIVCILGTGSNSSYFNGEMVRNATPSLGYSVMDEASGNYFGKQLLRDYFYKKMPAEIASEFEARFQLDPDEIKTNLYKKPNANRYLASFAEFIFLPIETREDQLKNSESYFYKLLEKGIEEFIECRILTYKESADVPIHFVGSIAYFSTTLLKKCFKTYNLQLGSIVRRPIDGLITYYQDQQ</sequence>
<keyword evidence="2" id="KW-0808">Transferase</keyword>
<comment type="caution">
    <text evidence="2">The sequence shown here is derived from an EMBL/GenBank/DDBJ whole genome shotgun (WGS) entry which is preliminary data.</text>
</comment>
<dbReference type="RefSeq" id="WP_115123225.1">
    <property type="nucleotide sequence ID" value="NZ_QRAO01000002.1"/>
</dbReference>
<organism evidence="2 3">
    <name type="scientific">Marinirhabdus gelatinilytica</name>
    <dbReference type="NCBI Taxonomy" id="1703343"/>
    <lineage>
        <taxon>Bacteria</taxon>
        <taxon>Pseudomonadati</taxon>
        <taxon>Bacteroidota</taxon>
        <taxon>Flavobacteriia</taxon>
        <taxon>Flavobacteriales</taxon>
        <taxon>Flavobacteriaceae</taxon>
    </lineage>
</organism>